<dbReference type="EC" id="4.3.2.10" evidence="10"/>
<keyword evidence="15" id="KW-1185">Reference proteome</keyword>
<dbReference type="EMBL" id="CP007128">
    <property type="protein sequence ID" value="AHG88808.1"/>
    <property type="molecule type" value="Genomic_DNA"/>
</dbReference>
<keyword evidence="3 10" id="KW-0028">Amino-acid biosynthesis</keyword>
<comment type="function">
    <text evidence="10">IGPS catalyzes the conversion of PRFAR and glutamine to IGP, AICAR and glutamate. The HisH subunit catalyzes the hydrolysis of glutamine to glutamate and ammonia as part of the synthesis of IGP and AICAR. The resulting ammonia molecule is channeled to the active site of HisF.</text>
</comment>
<dbReference type="STRING" id="861299.J421_1271"/>
<evidence type="ECO:0000313" key="14">
    <source>
        <dbReference type="EMBL" id="AHG88808.1"/>
    </source>
</evidence>
<evidence type="ECO:0000256" key="4">
    <source>
        <dbReference type="ARBA" id="ARBA00022801"/>
    </source>
</evidence>
<dbReference type="eggNOG" id="COG0118">
    <property type="taxonomic scope" value="Bacteria"/>
</dbReference>
<evidence type="ECO:0000256" key="8">
    <source>
        <dbReference type="ARBA" id="ARBA00047838"/>
    </source>
</evidence>
<feature type="compositionally biased region" description="Low complexity" evidence="12">
    <location>
        <begin position="207"/>
        <end position="223"/>
    </location>
</feature>
<dbReference type="Proteomes" id="UP000019151">
    <property type="component" value="Chromosome"/>
</dbReference>
<dbReference type="PANTHER" id="PTHR42701:SF1">
    <property type="entry name" value="IMIDAZOLE GLYCEROL PHOSPHATE SYNTHASE SUBUNIT HISH"/>
    <property type="match status" value="1"/>
</dbReference>
<evidence type="ECO:0000256" key="9">
    <source>
        <dbReference type="ARBA" id="ARBA00049534"/>
    </source>
</evidence>
<gene>
    <name evidence="10" type="primary">hisH</name>
    <name evidence="14" type="ORF">J421_1271</name>
</gene>
<evidence type="ECO:0000256" key="2">
    <source>
        <dbReference type="ARBA" id="ARBA00011152"/>
    </source>
</evidence>
<evidence type="ECO:0000256" key="3">
    <source>
        <dbReference type="ARBA" id="ARBA00022605"/>
    </source>
</evidence>
<dbReference type="InterPro" id="IPR017926">
    <property type="entry name" value="GATASE"/>
</dbReference>
<keyword evidence="10" id="KW-0963">Cytoplasm</keyword>
<dbReference type="InParanoid" id="W0RHD2"/>
<dbReference type="GO" id="GO:0000107">
    <property type="term" value="F:imidazoleglycerol-phosphate synthase activity"/>
    <property type="evidence" value="ECO:0007669"/>
    <property type="project" value="UniProtKB-UniRule"/>
</dbReference>
<organism evidence="14 15">
    <name type="scientific">Gemmatirosa kalamazoonensis</name>
    <dbReference type="NCBI Taxonomy" id="861299"/>
    <lineage>
        <taxon>Bacteria</taxon>
        <taxon>Pseudomonadati</taxon>
        <taxon>Gemmatimonadota</taxon>
        <taxon>Gemmatimonadia</taxon>
        <taxon>Gemmatimonadales</taxon>
        <taxon>Gemmatimonadaceae</taxon>
        <taxon>Gemmatirosa</taxon>
    </lineage>
</organism>
<dbReference type="RefSeq" id="WP_025410331.1">
    <property type="nucleotide sequence ID" value="NZ_CP007128.1"/>
</dbReference>
<dbReference type="HOGENOM" id="CLU_071837_2_2_0"/>
<feature type="domain" description="Glutamine amidotransferase" evidence="13">
    <location>
        <begin position="7"/>
        <end position="188"/>
    </location>
</feature>
<comment type="catalytic activity">
    <reaction evidence="9 10">
        <text>L-glutamine + H2O = L-glutamate + NH4(+)</text>
        <dbReference type="Rhea" id="RHEA:15889"/>
        <dbReference type="ChEBI" id="CHEBI:15377"/>
        <dbReference type="ChEBI" id="CHEBI:28938"/>
        <dbReference type="ChEBI" id="CHEBI:29985"/>
        <dbReference type="ChEBI" id="CHEBI:58359"/>
        <dbReference type="EC" id="3.5.1.2"/>
    </reaction>
</comment>
<dbReference type="NCBIfam" id="TIGR01855">
    <property type="entry name" value="IMP_synth_hisH"/>
    <property type="match status" value="1"/>
</dbReference>
<dbReference type="EC" id="3.5.1.2" evidence="10"/>
<dbReference type="PIRSF" id="PIRSF000495">
    <property type="entry name" value="Amidotransf_hisH"/>
    <property type="match status" value="1"/>
</dbReference>
<accession>W0RHD2</accession>
<dbReference type="CDD" id="cd01748">
    <property type="entry name" value="GATase1_IGP_Synthase"/>
    <property type="match status" value="1"/>
</dbReference>
<dbReference type="Gene3D" id="3.40.50.880">
    <property type="match status" value="1"/>
</dbReference>
<dbReference type="UniPathway" id="UPA00031">
    <property type="reaction ID" value="UER00010"/>
</dbReference>
<dbReference type="HAMAP" id="MF_00278">
    <property type="entry name" value="HisH"/>
    <property type="match status" value="1"/>
</dbReference>
<dbReference type="PATRIC" id="fig|861299.3.peg.1290"/>
<dbReference type="GO" id="GO:0000105">
    <property type="term" value="P:L-histidine biosynthetic process"/>
    <property type="evidence" value="ECO:0007669"/>
    <property type="project" value="UniProtKB-UniRule"/>
</dbReference>
<feature type="active site" evidence="10 11">
    <location>
        <position position="180"/>
    </location>
</feature>
<evidence type="ECO:0000256" key="10">
    <source>
        <dbReference type="HAMAP-Rule" id="MF_00278"/>
    </source>
</evidence>
<proteinExistence type="inferred from homology"/>
<keyword evidence="7 10" id="KW-0456">Lyase</keyword>
<feature type="active site" description="Nucleophile" evidence="10 11">
    <location>
        <position position="81"/>
    </location>
</feature>
<dbReference type="FunCoup" id="W0RHD2">
    <property type="interactions" value="393"/>
</dbReference>
<evidence type="ECO:0000259" key="13">
    <source>
        <dbReference type="Pfam" id="PF00117"/>
    </source>
</evidence>
<keyword evidence="4 10" id="KW-0378">Hydrolase</keyword>
<dbReference type="InterPro" id="IPR010139">
    <property type="entry name" value="Imidazole-glycPsynth_HisH"/>
</dbReference>
<evidence type="ECO:0000256" key="6">
    <source>
        <dbReference type="ARBA" id="ARBA00023102"/>
    </source>
</evidence>
<dbReference type="SUPFAM" id="SSF52317">
    <property type="entry name" value="Class I glutamine amidotransferase-like"/>
    <property type="match status" value="1"/>
</dbReference>
<dbReference type="GO" id="GO:0016829">
    <property type="term" value="F:lyase activity"/>
    <property type="evidence" value="ECO:0007669"/>
    <property type="project" value="UniProtKB-KW"/>
</dbReference>
<feature type="active site" evidence="10 11">
    <location>
        <position position="182"/>
    </location>
</feature>
<evidence type="ECO:0000313" key="15">
    <source>
        <dbReference type="Proteomes" id="UP000019151"/>
    </source>
</evidence>
<feature type="region of interest" description="Disordered" evidence="12">
    <location>
        <begin position="202"/>
        <end position="223"/>
    </location>
</feature>
<dbReference type="AlphaFoldDB" id="W0RHD2"/>
<dbReference type="PROSITE" id="PS51273">
    <property type="entry name" value="GATASE_TYPE_1"/>
    <property type="match status" value="1"/>
</dbReference>
<sequence length="223" mass="23112">MTTRVTLFDYGAGNLHSLAKALEAAGAEVRVETDAARAVENTDALILPGVGAFQAAAQRLAPGRDAVRDALGAGLPALGICLGMQLLFDASDEGPGAGLGVIPGRVTRLDAARVPQIGWNAIDDARDPLFAASGLGVAYYANSFVCRPDDDAPVTAWSEHEGDRFPAAVRQGNVVGVQFHPEKSSAPGLAFVKAFVESVRDSGLGTRDSSSRSSPESRVPSPD</sequence>
<name>W0RHD2_9BACT</name>
<evidence type="ECO:0000256" key="7">
    <source>
        <dbReference type="ARBA" id="ARBA00023239"/>
    </source>
</evidence>
<comment type="catalytic activity">
    <reaction evidence="8 10">
        <text>5-[(5-phospho-1-deoxy-D-ribulos-1-ylimino)methylamino]-1-(5-phospho-beta-D-ribosyl)imidazole-4-carboxamide + L-glutamine = D-erythro-1-(imidazol-4-yl)glycerol 3-phosphate + 5-amino-1-(5-phospho-beta-D-ribosyl)imidazole-4-carboxamide + L-glutamate + H(+)</text>
        <dbReference type="Rhea" id="RHEA:24793"/>
        <dbReference type="ChEBI" id="CHEBI:15378"/>
        <dbReference type="ChEBI" id="CHEBI:29985"/>
        <dbReference type="ChEBI" id="CHEBI:58278"/>
        <dbReference type="ChEBI" id="CHEBI:58359"/>
        <dbReference type="ChEBI" id="CHEBI:58475"/>
        <dbReference type="ChEBI" id="CHEBI:58525"/>
        <dbReference type="EC" id="4.3.2.10"/>
    </reaction>
</comment>
<evidence type="ECO:0000256" key="1">
    <source>
        <dbReference type="ARBA" id="ARBA00005091"/>
    </source>
</evidence>
<keyword evidence="6 10" id="KW-0368">Histidine biosynthesis</keyword>
<protein>
    <recommendedName>
        <fullName evidence="10">Imidazole glycerol phosphate synthase subunit HisH</fullName>
        <ecNumber evidence="10">4.3.2.10</ecNumber>
    </recommendedName>
    <alternativeName>
        <fullName evidence="10">IGP synthase glutaminase subunit</fullName>
        <ecNumber evidence="10">3.5.1.2</ecNumber>
    </alternativeName>
    <alternativeName>
        <fullName evidence="10">IGP synthase subunit HisH</fullName>
    </alternativeName>
    <alternativeName>
        <fullName evidence="10">ImGP synthase subunit HisH</fullName>
        <shortName evidence="10">IGPS subunit HisH</shortName>
    </alternativeName>
</protein>
<keyword evidence="5 10" id="KW-0315">Glutamine amidotransferase</keyword>
<dbReference type="GO" id="GO:0005737">
    <property type="term" value="C:cytoplasm"/>
    <property type="evidence" value="ECO:0007669"/>
    <property type="project" value="UniProtKB-SubCell"/>
</dbReference>
<evidence type="ECO:0000256" key="5">
    <source>
        <dbReference type="ARBA" id="ARBA00022962"/>
    </source>
</evidence>
<dbReference type="PANTHER" id="PTHR42701">
    <property type="entry name" value="IMIDAZOLE GLYCEROL PHOSPHATE SYNTHASE SUBUNIT HISH"/>
    <property type="match status" value="1"/>
</dbReference>
<reference evidence="14 15" key="1">
    <citation type="journal article" date="2014" name="Genome Announc.">
        <title>Genome Sequence and Methylome of Soil Bacterium Gemmatirosa kalamazoonensis KBS708T, a Member of the Rarely Cultivated Gemmatimonadetes Phylum.</title>
        <authorList>
            <person name="Debruyn J.M."/>
            <person name="Radosevich M."/>
            <person name="Wommack K.E."/>
            <person name="Polson S.W."/>
            <person name="Hauser L.J."/>
            <person name="Fawaz M.N."/>
            <person name="Korlach J."/>
            <person name="Tsai Y.C."/>
        </authorList>
    </citation>
    <scope>NUCLEOTIDE SEQUENCE [LARGE SCALE GENOMIC DNA]</scope>
    <source>
        <strain evidence="14 15">KBS708</strain>
    </source>
</reference>
<dbReference type="KEGG" id="gba:J421_1271"/>
<comment type="pathway">
    <text evidence="1 10">Amino-acid biosynthesis; L-histidine biosynthesis; L-histidine from 5-phospho-alpha-D-ribose 1-diphosphate: step 5/9.</text>
</comment>
<evidence type="ECO:0000256" key="12">
    <source>
        <dbReference type="SAM" id="MobiDB-lite"/>
    </source>
</evidence>
<comment type="subcellular location">
    <subcellularLocation>
        <location evidence="10">Cytoplasm</location>
    </subcellularLocation>
</comment>
<dbReference type="InterPro" id="IPR029062">
    <property type="entry name" value="Class_I_gatase-like"/>
</dbReference>
<dbReference type="GO" id="GO:0004359">
    <property type="term" value="F:glutaminase activity"/>
    <property type="evidence" value="ECO:0007669"/>
    <property type="project" value="UniProtKB-EC"/>
</dbReference>
<dbReference type="OrthoDB" id="9807749at2"/>
<comment type="subunit">
    <text evidence="2 10">Heterodimer of HisH and HisF.</text>
</comment>
<dbReference type="Pfam" id="PF00117">
    <property type="entry name" value="GATase"/>
    <property type="match status" value="1"/>
</dbReference>
<evidence type="ECO:0000256" key="11">
    <source>
        <dbReference type="PIRSR" id="PIRSR000495-1"/>
    </source>
</evidence>